<dbReference type="SMART" id="SM00231">
    <property type="entry name" value="FA58C"/>
    <property type="match status" value="1"/>
</dbReference>
<keyword evidence="4" id="KW-0130">Cell adhesion</keyword>
<dbReference type="CDD" id="cd00057">
    <property type="entry name" value="FA58C"/>
    <property type="match status" value="1"/>
</dbReference>
<dbReference type="Pfam" id="PF00754">
    <property type="entry name" value="F5_F8_type_C"/>
    <property type="match status" value="1"/>
</dbReference>
<keyword evidence="5" id="KW-0472">Membrane</keyword>
<feature type="domain" description="F5/8 type C" evidence="7">
    <location>
        <begin position="1293"/>
        <end position="1439"/>
    </location>
</feature>
<dbReference type="Proteomes" id="UP000694941">
    <property type="component" value="Unplaced"/>
</dbReference>
<dbReference type="Gene3D" id="2.60.120.260">
    <property type="entry name" value="Galactose-binding domain-like"/>
    <property type="match status" value="1"/>
</dbReference>
<keyword evidence="8" id="KW-1185">Reference proteome</keyword>
<evidence type="ECO:0000313" key="8">
    <source>
        <dbReference type="Proteomes" id="UP000694941"/>
    </source>
</evidence>
<dbReference type="InterPro" id="IPR050633">
    <property type="entry name" value="Neuropilin_MCO_CoagFactor"/>
</dbReference>
<evidence type="ECO:0000256" key="2">
    <source>
        <dbReference type="ARBA" id="ARBA00004613"/>
    </source>
</evidence>
<evidence type="ECO:0000256" key="5">
    <source>
        <dbReference type="ARBA" id="ARBA00023136"/>
    </source>
</evidence>
<dbReference type="InterPro" id="IPR008979">
    <property type="entry name" value="Galactose-bd-like_sf"/>
</dbReference>
<reference evidence="9" key="1">
    <citation type="submission" date="2025-08" db="UniProtKB">
        <authorList>
            <consortium name="RefSeq"/>
        </authorList>
    </citation>
    <scope>IDENTIFICATION</scope>
    <source>
        <tissue evidence="9">Muscle</tissue>
    </source>
</reference>
<evidence type="ECO:0000313" key="9">
    <source>
        <dbReference type="RefSeq" id="XP_013784073.2"/>
    </source>
</evidence>
<dbReference type="GeneID" id="106468206"/>
<evidence type="ECO:0000256" key="1">
    <source>
        <dbReference type="ARBA" id="ARBA00004184"/>
    </source>
</evidence>
<evidence type="ECO:0000256" key="3">
    <source>
        <dbReference type="ARBA" id="ARBA00022525"/>
    </source>
</evidence>
<sequence>MEIGKFIDYKLEIVVPQTSMLDLIVEIFTKEVADSSYTPGLALYNVVVGSKPDGVDYSLILPEITPIVSDDIPNVNDRAIIDFGIVSNSGAEKIIVITFSVTMVRNSIVDQKKYYVTAGAEYDNENYVWVGQSEVTANDIAPGEDTREAEVDISGPDSVALDSAGIFTVDAYLSFRSDPVSFEVLGPTDEEDVVSVGNLGIIDFGSRFDSMPQDFYHYKMQRTDSESGDSYVSAAVDMGLVTNSDSFGNPVRDPKNLIQATFAIYALNNATFVGKELTLTAGISIGGLKIWVALINITLTARVDGEQIADSLGSLAYADSEEASPGGLVMYNIETNMTSNSFSNYRVLVDVPISGGLPQLEPCSGKLLKEKAGFNIPYVNNTPIEPVFDNTKYIFDFGRIYTSKQRYPHKLQDNIVVVEIVLRVASHDANTNGTELAFEMEVDHTGTPSAIIVAPLTVTIPSYLPVPNISLESAVEWSDFYVGGAIALDVVINMPPGVGYGDVIFEAVGENDTSLPNIHICSAELTHIGSSLPCTLVYKDLINQNQTIYDIINPDGDSTKSDFVQMKLGDVSALSTQQNNVTESQLYINLVFALLETDGVTITSGDLYSLGTGLSLGSTTIWAGEANFTMETAPPPTLTTDKQPTVYIRKTDDTPLVPGFMGEFEIILKTAPKSISPYTIELTTDDTEISVCGMSIKSSGKSMPCFNPLVEPVFTSHLNPFDGNKKGVLDFKMITNVGSINSTETAEPDDNTVVITAFIRVSPAATADKNMTWIVTYGASSQSGTLTIPVMVGGALSPSDIHVLSPKSLEFSLKNPNMTGAGLGAPFVVNVEFELQPNAIAPVIVNVLNPDADSGKYPYDICVAGITKRGKNYPCFSPVQLTSNISISNPGATIQEDTGIFDLGIVCHTLIDKENEEENKVQLSVAVKPVDDGSLLDGEEFSISAIANVGNRSILVSIVNLTASAVFQEIYTSENATLKRINDTAIPLAVRNRTWVQFNITIPPESLIKVSVEATGAIADDRAIITVHDLRLVSGGINIPCPFPKVEPDIMKSTRVNTTQTDTIKVHLGYFSNVAFTHSLNISQEGDDDITVEVEIEMADHPLAEHASQHSVSLGVEAGAAFLLIEQPIEVVRDGTEVADIETSVIVDNSKIYQRGDIIPISMSIAHTNLSRAEPSSVTLRLYLPPYISFYEMTYVNISQNQIPDFKNDSGGLDIIFPFLVFSDEVMLNFTLIADPENKRGFGKGEINATTPYRLLCKPTYRATPVANPDTPDTLLSCSIMNHVAYEVNSEECYDPLGMESGEIKDCQITASSAKDPSFAPYKARKGGASGVVWAPSIQQGSYVPYLQVDFQQLTRVTRILVVKDASTRYVTQFRLMYGNTGSDWLYANEKTPLTYIGDEAVSDLVKPIQARYIRLTVEEANTDVSDTYVGLRVEFYGCPVGPDVNMTCSPDPTVYASDTTRVGRHFAVDTVNDIVYFCDAVDSPSILQCFSSADGGTTWKALSRNIAEFLGYDTSSELMYARDPSKRAYVASKDGINWQAVTEAKFNEVAAETTYQDRVNAPAYSRPDLESFNLQQGNWKATFDGLLYNGDTTPKAKWSKCCTMT</sequence>
<dbReference type="PANTHER" id="PTHR46806:SF5">
    <property type="entry name" value="F5_8 TYPE C DOMAIN-CONTAINING PROTEIN"/>
    <property type="match status" value="1"/>
</dbReference>
<name>A0ABM1BKY4_LIMPO</name>
<organism evidence="8 9">
    <name type="scientific">Limulus polyphemus</name>
    <name type="common">Atlantic horseshoe crab</name>
    <dbReference type="NCBI Taxonomy" id="6850"/>
    <lineage>
        <taxon>Eukaryota</taxon>
        <taxon>Metazoa</taxon>
        <taxon>Ecdysozoa</taxon>
        <taxon>Arthropoda</taxon>
        <taxon>Chelicerata</taxon>
        <taxon>Merostomata</taxon>
        <taxon>Xiphosura</taxon>
        <taxon>Limulidae</taxon>
        <taxon>Limulus</taxon>
    </lineage>
</organism>
<evidence type="ECO:0000259" key="7">
    <source>
        <dbReference type="PROSITE" id="PS50022"/>
    </source>
</evidence>
<keyword evidence="6" id="KW-1015">Disulfide bond</keyword>
<dbReference type="PROSITE" id="PS50022">
    <property type="entry name" value="FA58C_3"/>
    <property type="match status" value="1"/>
</dbReference>
<dbReference type="PANTHER" id="PTHR46806">
    <property type="entry name" value="F5/8 TYPE C DOMAIN-CONTAINING PROTEIN"/>
    <property type="match status" value="1"/>
</dbReference>
<dbReference type="RefSeq" id="XP_013784073.2">
    <property type="nucleotide sequence ID" value="XM_013928619.2"/>
</dbReference>
<comment type="subcellular location">
    <subcellularLocation>
        <location evidence="1">Endomembrane system</location>
        <topology evidence="1">Peripheral membrane protein</topology>
    </subcellularLocation>
    <subcellularLocation>
        <location evidence="2">Secreted</location>
    </subcellularLocation>
</comment>
<accession>A0ABM1BKY4</accession>
<dbReference type="SUPFAM" id="SSF49785">
    <property type="entry name" value="Galactose-binding domain-like"/>
    <property type="match status" value="1"/>
</dbReference>
<keyword evidence="3" id="KW-0964">Secreted</keyword>
<gene>
    <name evidence="9" type="primary">LOC106468206</name>
</gene>
<dbReference type="InterPro" id="IPR000421">
    <property type="entry name" value="FA58C"/>
</dbReference>
<evidence type="ECO:0000256" key="6">
    <source>
        <dbReference type="ARBA" id="ARBA00023157"/>
    </source>
</evidence>
<evidence type="ECO:0000256" key="4">
    <source>
        <dbReference type="ARBA" id="ARBA00022889"/>
    </source>
</evidence>
<protein>
    <submittedName>
        <fullName evidence="9">Uncharacterized protein LOC106468206 isoform X1</fullName>
    </submittedName>
</protein>
<proteinExistence type="predicted"/>